<dbReference type="OrthoDB" id="9396514at2759"/>
<organism evidence="3 4">
    <name type="scientific">Phrynocephalus forsythii</name>
    <dbReference type="NCBI Taxonomy" id="171643"/>
    <lineage>
        <taxon>Eukaryota</taxon>
        <taxon>Metazoa</taxon>
        <taxon>Chordata</taxon>
        <taxon>Craniata</taxon>
        <taxon>Vertebrata</taxon>
        <taxon>Euteleostomi</taxon>
        <taxon>Lepidosauria</taxon>
        <taxon>Squamata</taxon>
        <taxon>Bifurcata</taxon>
        <taxon>Unidentata</taxon>
        <taxon>Episquamata</taxon>
        <taxon>Toxicofera</taxon>
        <taxon>Iguania</taxon>
        <taxon>Acrodonta</taxon>
        <taxon>Agamidae</taxon>
        <taxon>Agaminae</taxon>
        <taxon>Phrynocephalus</taxon>
    </lineage>
</organism>
<dbReference type="Proteomes" id="UP001142489">
    <property type="component" value="Unassembled WGS sequence"/>
</dbReference>
<dbReference type="AlphaFoldDB" id="A0A9Q1B1A3"/>
<feature type="signal peptide" evidence="2">
    <location>
        <begin position="1"/>
        <end position="28"/>
    </location>
</feature>
<evidence type="ECO:0000313" key="3">
    <source>
        <dbReference type="EMBL" id="KAJ7329106.1"/>
    </source>
</evidence>
<evidence type="ECO:0000256" key="1">
    <source>
        <dbReference type="SAM" id="MobiDB-lite"/>
    </source>
</evidence>
<keyword evidence="2" id="KW-0732">Signal</keyword>
<name>A0A9Q1B1A3_9SAUR</name>
<feature type="region of interest" description="Disordered" evidence="1">
    <location>
        <begin position="44"/>
        <end position="117"/>
    </location>
</feature>
<proteinExistence type="predicted"/>
<reference evidence="3" key="1">
    <citation type="journal article" date="2023" name="DNA Res.">
        <title>Chromosome-level genome assembly of Phrynocephalus forsythii using third-generation DNA sequencing and Hi-C analysis.</title>
        <authorList>
            <person name="Qi Y."/>
            <person name="Zhao W."/>
            <person name="Zhao Y."/>
            <person name="Niu C."/>
            <person name="Cao S."/>
            <person name="Zhang Y."/>
        </authorList>
    </citation>
    <scope>NUCLEOTIDE SEQUENCE</scope>
    <source>
        <tissue evidence="3">Muscle</tissue>
    </source>
</reference>
<feature type="compositionally biased region" description="Polar residues" evidence="1">
    <location>
        <begin position="108"/>
        <end position="117"/>
    </location>
</feature>
<protein>
    <submittedName>
        <fullName evidence="3">Uncharacterized protein</fullName>
    </submittedName>
</protein>
<evidence type="ECO:0000256" key="2">
    <source>
        <dbReference type="SAM" id="SignalP"/>
    </source>
</evidence>
<dbReference type="EMBL" id="JAPFRF010000006">
    <property type="protein sequence ID" value="KAJ7329106.1"/>
    <property type="molecule type" value="Genomic_DNA"/>
</dbReference>
<comment type="caution">
    <text evidence="3">The sequence shown here is derived from an EMBL/GenBank/DDBJ whole genome shotgun (WGS) entry which is preliminary data.</text>
</comment>
<sequence length="182" mass="19606">MRWVSGVASLAVFSIQLCFLAQVGGGLAGKELVDDNALRDSAARRALHPSLEGGKERETRRPHSPRWPKAEKAAGAGGRAQSNVMRKAVLGTRKEKASGKIQVPPLSPSKTRSQGLQTHLDGHGEFNMDMSSCPGIQLKTCRKPSDCDGCLGLYTCKLPRGKCDLKAVSRQTGSFFRSIQNS</sequence>
<gene>
    <name evidence="3" type="ORF">JRQ81_015280</name>
</gene>
<evidence type="ECO:0000313" key="4">
    <source>
        <dbReference type="Proteomes" id="UP001142489"/>
    </source>
</evidence>
<feature type="chain" id="PRO_5040377539" evidence="2">
    <location>
        <begin position="29"/>
        <end position="182"/>
    </location>
</feature>
<keyword evidence="4" id="KW-1185">Reference proteome</keyword>
<accession>A0A9Q1B1A3</accession>